<name>A0A6A0AKM3_HAELA</name>
<reference evidence="1 2" key="1">
    <citation type="submission" date="2020-02" db="EMBL/GenBank/DDBJ databases">
        <title>Draft genome sequence of Haematococcus lacustris strain NIES-144.</title>
        <authorList>
            <person name="Morimoto D."/>
            <person name="Nakagawa S."/>
            <person name="Yoshida T."/>
            <person name="Sawayama S."/>
        </authorList>
    </citation>
    <scope>NUCLEOTIDE SEQUENCE [LARGE SCALE GENOMIC DNA]</scope>
    <source>
        <strain evidence="1 2">NIES-144</strain>
    </source>
</reference>
<protein>
    <submittedName>
        <fullName evidence="1">Uncharacterized protein</fullName>
    </submittedName>
</protein>
<evidence type="ECO:0000313" key="1">
    <source>
        <dbReference type="EMBL" id="GFH33312.1"/>
    </source>
</evidence>
<dbReference type="EMBL" id="BLLF01008265">
    <property type="protein sequence ID" value="GFH33312.1"/>
    <property type="molecule type" value="Genomic_DNA"/>
</dbReference>
<proteinExistence type="predicted"/>
<gene>
    <name evidence="1" type="ORF">HaLaN_32662</name>
</gene>
<feature type="non-terminal residue" evidence="1">
    <location>
        <position position="1"/>
    </location>
</feature>
<accession>A0A6A0AKM3</accession>
<feature type="non-terminal residue" evidence="1">
    <location>
        <position position="27"/>
    </location>
</feature>
<dbReference type="Proteomes" id="UP000485058">
    <property type="component" value="Unassembled WGS sequence"/>
</dbReference>
<dbReference type="AlphaFoldDB" id="A0A6A0AKM3"/>
<keyword evidence="2" id="KW-1185">Reference proteome</keyword>
<comment type="caution">
    <text evidence="1">The sequence shown here is derived from an EMBL/GenBank/DDBJ whole genome shotgun (WGS) entry which is preliminary data.</text>
</comment>
<organism evidence="1 2">
    <name type="scientific">Haematococcus lacustris</name>
    <name type="common">Green alga</name>
    <name type="synonym">Haematococcus pluvialis</name>
    <dbReference type="NCBI Taxonomy" id="44745"/>
    <lineage>
        <taxon>Eukaryota</taxon>
        <taxon>Viridiplantae</taxon>
        <taxon>Chlorophyta</taxon>
        <taxon>core chlorophytes</taxon>
        <taxon>Chlorophyceae</taxon>
        <taxon>CS clade</taxon>
        <taxon>Chlamydomonadales</taxon>
        <taxon>Haematococcaceae</taxon>
        <taxon>Haematococcus</taxon>
    </lineage>
</organism>
<evidence type="ECO:0000313" key="2">
    <source>
        <dbReference type="Proteomes" id="UP000485058"/>
    </source>
</evidence>
<sequence length="27" mass="3097">MRFSWETSSRLLAEEGHSLVFEADLDA</sequence>